<organism evidence="4 5">
    <name type="scientific">Cebus imitator</name>
    <name type="common">Panamanian white-faced capuchin</name>
    <name type="synonym">Cebus capucinus imitator</name>
    <dbReference type="NCBI Taxonomy" id="2715852"/>
    <lineage>
        <taxon>Eukaryota</taxon>
        <taxon>Metazoa</taxon>
        <taxon>Chordata</taxon>
        <taxon>Craniata</taxon>
        <taxon>Vertebrata</taxon>
        <taxon>Euteleostomi</taxon>
        <taxon>Mammalia</taxon>
        <taxon>Eutheria</taxon>
        <taxon>Euarchontoglires</taxon>
        <taxon>Primates</taxon>
        <taxon>Haplorrhini</taxon>
        <taxon>Platyrrhini</taxon>
        <taxon>Cebidae</taxon>
        <taxon>Cebinae</taxon>
        <taxon>Cebus</taxon>
    </lineage>
</organism>
<dbReference type="STRING" id="9516.ENSCCAP00000038705"/>
<dbReference type="AlphaFoldDB" id="A0A2K5SE79"/>
<evidence type="ECO:0000256" key="2">
    <source>
        <dbReference type="ARBA" id="ARBA00022980"/>
    </source>
</evidence>
<name>A0A2K5SE79_CEBIM</name>
<dbReference type="FunFam" id="6.10.250.3250:FF:000001">
    <property type="entry name" value="60S ribosomal protein L13a"/>
    <property type="match status" value="1"/>
</dbReference>
<dbReference type="GO" id="GO:0003735">
    <property type="term" value="F:structural constituent of ribosome"/>
    <property type="evidence" value="ECO:0007669"/>
    <property type="project" value="InterPro"/>
</dbReference>
<reference evidence="4" key="2">
    <citation type="submission" date="2025-09" db="UniProtKB">
        <authorList>
            <consortium name="Ensembl"/>
        </authorList>
    </citation>
    <scope>IDENTIFICATION</scope>
</reference>
<dbReference type="SUPFAM" id="SSF52161">
    <property type="entry name" value="Ribosomal protein L13"/>
    <property type="match status" value="1"/>
</dbReference>
<keyword evidence="3" id="KW-0687">Ribonucleoprotein</keyword>
<dbReference type="GO" id="GO:0017148">
    <property type="term" value="P:negative regulation of translation"/>
    <property type="evidence" value="ECO:0007669"/>
    <property type="project" value="TreeGrafter"/>
</dbReference>
<comment type="similarity">
    <text evidence="1">Belongs to the universal ribosomal protein uL13 family.</text>
</comment>
<evidence type="ECO:0000313" key="4">
    <source>
        <dbReference type="Ensembl" id="ENSCCAP00000038705.1"/>
    </source>
</evidence>
<dbReference type="PANTHER" id="PTHR11545">
    <property type="entry name" value="RIBOSOMAL PROTEIN L13"/>
    <property type="match status" value="1"/>
</dbReference>
<dbReference type="GeneTree" id="ENSGT00390000010799"/>
<reference evidence="4" key="1">
    <citation type="submission" date="2025-08" db="UniProtKB">
        <authorList>
            <consortium name="Ensembl"/>
        </authorList>
    </citation>
    <scope>IDENTIFICATION</scope>
</reference>
<dbReference type="GO" id="GO:0003729">
    <property type="term" value="F:mRNA binding"/>
    <property type="evidence" value="ECO:0007669"/>
    <property type="project" value="TreeGrafter"/>
</dbReference>
<dbReference type="Gene3D" id="6.10.250.3250">
    <property type="match status" value="1"/>
</dbReference>
<dbReference type="InterPro" id="IPR036899">
    <property type="entry name" value="Ribosomal_uL13_sf"/>
</dbReference>
<sequence>GEVQVLVLDGRSHLLGHLEAIMAKQILLGRKVVLKYLAFLCKQTNTNPSQGPYHFQAPSCIFWRTVQGQATLDRLKVFDGIPLPYDKKKQMVIPAALKVVHLKPTRKFACLGQQAHEVGWKYQAVTAPLEEKRKKAKIHYQKKKQPMRLQKQAEKNVKKKTDKHTEVLKTHGVLV</sequence>
<dbReference type="Proteomes" id="UP000233040">
    <property type="component" value="Unassembled WGS sequence"/>
</dbReference>
<dbReference type="Ensembl" id="ENSCCAT00000056507.1">
    <property type="protein sequence ID" value="ENSCCAP00000038705.1"/>
    <property type="gene ID" value="ENSCCAG00000037183.1"/>
</dbReference>
<accession>A0A2K5SE79</accession>
<dbReference type="Gene3D" id="3.90.1180.10">
    <property type="entry name" value="Ribosomal protein L13"/>
    <property type="match status" value="1"/>
</dbReference>
<dbReference type="InterPro" id="IPR005822">
    <property type="entry name" value="Ribosomal_uL13"/>
</dbReference>
<evidence type="ECO:0000256" key="3">
    <source>
        <dbReference type="ARBA" id="ARBA00023274"/>
    </source>
</evidence>
<dbReference type="GO" id="GO:0022625">
    <property type="term" value="C:cytosolic large ribosomal subunit"/>
    <property type="evidence" value="ECO:0007669"/>
    <property type="project" value="TreeGrafter"/>
</dbReference>
<dbReference type="PANTHER" id="PTHR11545:SF3">
    <property type="entry name" value="LARGE RIBOSOMAL SUBUNIT PROTEIN UL13"/>
    <property type="match status" value="1"/>
</dbReference>
<protein>
    <recommendedName>
        <fullName evidence="6">60S ribosomal protein L13a</fullName>
    </recommendedName>
</protein>
<keyword evidence="5" id="KW-1185">Reference proteome</keyword>
<evidence type="ECO:0008006" key="6">
    <source>
        <dbReference type="Google" id="ProtNLM"/>
    </source>
</evidence>
<evidence type="ECO:0000313" key="5">
    <source>
        <dbReference type="Proteomes" id="UP000233040"/>
    </source>
</evidence>
<proteinExistence type="inferred from homology"/>
<keyword evidence="2" id="KW-0689">Ribosomal protein</keyword>
<dbReference type="GO" id="GO:0006412">
    <property type="term" value="P:translation"/>
    <property type="evidence" value="ECO:0007669"/>
    <property type="project" value="InterPro"/>
</dbReference>
<evidence type="ECO:0000256" key="1">
    <source>
        <dbReference type="ARBA" id="ARBA00006227"/>
    </source>
</evidence>